<feature type="transmembrane region" description="Helical" evidence="1">
    <location>
        <begin position="323"/>
        <end position="343"/>
    </location>
</feature>
<organism evidence="2">
    <name type="scientific">Paraprevotella clara</name>
    <dbReference type="NCBI Taxonomy" id="454154"/>
    <lineage>
        <taxon>Bacteria</taxon>
        <taxon>Pseudomonadati</taxon>
        <taxon>Bacteroidota</taxon>
        <taxon>Bacteroidia</taxon>
        <taxon>Bacteroidales</taxon>
        <taxon>Prevotellaceae</taxon>
        <taxon>Paraprevotella</taxon>
    </lineage>
</organism>
<feature type="transmembrane region" description="Helical" evidence="1">
    <location>
        <begin position="76"/>
        <end position="100"/>
    </location>
</feature>
<feature type="transmembrane region" description="Helical" evidence="1">
    <location>
        <begin position="136"/>
        <end position="153"/>
    </location>
</feature>
<reference evidence="2" key="1">
    <citation type="submission" date="2019-11" db="EMBL/GenBank/DDBJ databases">
        <authorList>
            <person name="Feng L."/>
        </authorList>
    </citation>
    <scope>NUCLEOTIDE SEQUENCE</scope>
    <source>
        <strain evidence="2">PclaraLFYP37</strain>
    </source>
</reference>
<dbReference type="EMBL" id="CACRUT010000028">
    <property type="protein sequence ID" value="VYU61309.1"/>
    <property type="molecule type" value="Genomic_DNA"/>
</dbReference>
<keyword evidence="1" id="KW-1133">Transmembrane helix</keyword>
<feature type="transmembrane region" description="Helical" evidence="1">
    <location>
        <begin position="195"/>
        <end position="221"/>
    </location>
</feature>
<keyword evidence="1" id="KW-0472">Membrane</keyword>
<keyword evidence="1" id="KW-0812">Transmembrane</keyword>
<accession>A0A6N3GCP3</accession>
<dbReference type="RefSeq" id="WP_302979711.1">
    <property type="nucleotide sequence ID" value="NZ_CACRUT010000028.1"/>
</dbReference>
<sequence length="348" mass="40258">MGLIIFIIFSFTAVLCFLEERLPVRDKKNLYALLAVLLILLAGFREVGVDPDSDNYEYAFHHCYDENIRGAMEYSYFFLSAVLGALVPDVHIVFLFYALLGVTLKFVAFRKMSDFWFVPVMLYLTFIFELHEVTQIRTGVMSGLFLLAIRPIAEKKRIKALILIGLGAVFHVSALALIPLVFFGNKEMSIRERMFWTLLIPCSYIAYFAGSNLMVDIPIAYIENKITNYEKTSDIVEASLNVFSPLHLFTISLYVYIMYFYDTIKEYNKYLSLMMKIFTLSIVAFTAFSFLPVLANRMSYLLRIVTIILFGNIYYTIRPRYVGLLVVILIALVYMAYTFSYIFGIKFY</sequence>
<evidence type="ECO:0008006" key="3">
    <source>
        <dbReference type="Google" id="ProtNLM"/>
    </source>
</evidence>
<proteinExistence type="predicted"/>
<dbReference type="InterPro" id="IPR049458">
    <property type="entry name" value="EpsG-like"/>
</dbReference>
<evidence type="ECO:0000313" key="2">
    <source>
        <dbReference type="EMBL" id="VYU61309.1"/>
    </source>
</evidence>
<feature type="transmembrane region" description="Helical" evidence="1">
    <location>
        <begin position="242"/>
        <end position="261"/>
    </location>
</feature>
<dbReference type="Pfam" id="PF14897">
    <property type="entry name" value="EpsG"/>
    <property type="match status" value="1"/>
</dbReference>
<evidence type="ECO:0000256" key="1">
    <source>
        <dbReference type="SAM" id="Phobius"/>
    </source>
</evidence>
<feature type="transmembrane region" description="Helical" evidence="1">
    <location>
        <begin position="30"/>
        <end position="48"/>
    </location>
</feature>
<protein>
    <recommendedName>
        <fullName evidence="3">Transmembrane protein EpsG</fullName>
    </recommendedName>
</protein>
<feature type="transmembrane region" description="Helical" evidence="1">
    <location>
        <begin position="6"/>
        <end position="23"/>
    </location>
</feature>
<feature type="transmembrane region" description="Helical" evidence="1">
    <location>
        <begin position="112"/>
        <end position="130"/>
    </location>
</feature>
<feature type="transmembrane region" description="Helical" evidence="1">
    <location>
        <begin position="160"/>
        <end position="183"/>
    </location>
</feature>
<name>A0A6N3GCP3_9BACT</name>
<gene>
    <name evidence="2" type="ORF">PCLFYP37_03305</name>
</gene>
<dbReference type="AlphaFoldDB" id="A0A6N3GCP3"/>
<feature type="transmembrane region" description="Helical" evidence="1">
    <location>
        <begin position="300"/>
        <end position="317"/>
    </location>
</feature>
<feature type="transmembrane region" description="Helical" evidence="1">
    <location>
        <begin position="273"/>
        <end position="293"/>
    </location>
</feature>